<keyword evidence="1" id="KW-1133">Transmembrane helix</keyword>
<protein>
    <submittedName>
        <fullName evidence="2">Uncharacterized protein</fullName>
    </submittedName>
</protein>
<evidence type="ECO:0000313" key="3">
    <source>
        <dbReference type="Proteomes" id="UP001163293"/>
    </source>
</evidence>
<accession>A0AAX3ECR8</accession>
<dbReference type="Proteomes" id="UP001163293">
    <property type="component" value="Chromosome"/>
</dbReference>
<sequence length="85" mass="9474">MKNYRKPKQETDAESRHRRHRRLVRIGQVLMAAGALVAISHWIAHLAATGQGPRITEDIFIGYPTGGLLLLFGAVIAGRTETKKR</sequence>
<dbReference type="RefSeq" id="WP_069694930.1">
    <property type="nucleotide sequence ID" value="NZ_CP043010.1"/>
</dbReference>
<feature type="transmembrane region" description="Helical" evidence="1">
    <location>
        <begin position="60"/>
        <end position="78"/>
    </location>
</feature>
<evidence type="ECO:0000313" key="2">
    <source>
        <dbReference type="EMBL" id="UYV95885.1"/>
    </source>
</evidence>
<keyword evidence="1" id="KW-0812">Transmembrane</keyword>
<keyword evidence="1" id="KW-0472">Membrane</keyword>
<evidence type="ECO:0000256" key="1">
    <source>
        <dbReference type="SAM" id="Phobius"/>
    </source>
</evidence>
<reference evidence="2" key="1">
    <citation type="submission" date="2022-07" db="EMBL/GenBank/DDBJ databases">
        <authorList>
            <person name="Wu T."/>
        </authorList>
    </citation>
    <scope>NUCLEOTIDE SEQUENCE</scope>
    <source>
        <strain evidence="2">SD-1</strain>
    </source>
</reference>
<proteinExistence type="predicted"/>
<dbReference type="AlphaFoldDB" id="A0AAX3ECR8"/>
<gene>
    <name evidence="2" type="ORF">NL394_12390</name>
</gene>
<dbReference type="EMBL" id="CP101185">
    <property type="protein sequence ID" value="UYV95885.1"/>
    <property type="molecule type" value="Genomic_DNA"/>
</dbReference>
<organism evidence="2 3">
    <name type="scientific">Paenarthrobacter ureafaciens</name>
    <dbReference type="NCBI Taxonomy" id="37931"/>
    <lineage>
        <taxon>Bacteria</taxon>
        <taxon>Bacillati</taxon>
        <taxon>Actinomycetota</taxon>
        <taxon>Actinomycetes</taxon>
        <taxon>Micrococcales</taxon>
        <taxon>Micrococcaceae</taxon>
        <taxon>Paenarthrobacter</taxon>
    </lineage>
</organism>
<feature type="transmembrane region" description="Helical" evidence="1">
    <location>
        <begin position="26"/>
        <end position="48"/>
    </location>
</feature>
<keyword evidence="3" id="KW-1185">Reference proteome</keyword>
<name>A0AAX3ECR8_PAEUR</name>